<name>A0A7Y9H5M9_9ACTN</name>
<dbReference type="AlphaFoldDB" id="A0A7Y9H5M9"/>
<proteinExistence type="predicted"/>
<evidence type="ECO:0000256" key="1">
    <source>
        <dbReference type="SAM" id="MobiDB-lite"/>
    </source>
</evidence>
<reference evidence="2 3" key="2">
    <citation type="submission" date="2020-08" db="EMBL/GenBank/DDBJ databases">
        <title>The Agave Microbiome: Exploring the role of microbial communities in plant adaptations to desert environments.</title>
        <authorList>
            <person name="Partida-Martinez L.P."/>
        </authorList>
    </citation>
    <scope>NUCLEOTIDE SEQUENCE [LARGE SCALE GENOMIC DNA]</scope>
    <source>
        <strain evidence="2 3">AT2.17</strain>
    </source>
</reference>
<protein>
    <submittedName>
        <fullName evidence="2">Uncharacterized protein</fullName>
    </submittedName>
</protein>
<feature type="region of interest" description="Disordered" evidence="1">
    <location>
        <begin position="1"/>
        <end position="48"/>
    </location>
</feature>
<organism evidence="2 3">
    <name type="scientific">Nocardioides cavernae</name>
    <dbReference type="NCBI Taxonomy" id="1921566"/>
    <lineage>
        <taxon>Bacteria</taxon>
        <taxon>Bacillati</taxon>
        <taxon>Actinomycetota</taxon>
        <taxon>Actinomycetes</taxon>
        <taxon>Propionibacteriales</taxon>
        <taxon>Nocardioidaceae</taxon>
        <taxon>Nocardioides</taxon>
    </lineage>
</organism>
<dbReference type="RefSeq" id="WP_179620997.1">
    <property type="nucleotide sequence ID" value="NZ_JACCBW010000004.1"/>
</dbReference>
<evidence type="ECO:0000313" key="2">
    <source>
        <dbReference type="EMBL" id="NYE38372.1"/>
    </source>
</evidence>
<gene>
    <name evidence="2" type="ORF">F4692_003520</name>
</gene>
<comment type="caution">
    <text evidence="2">The sequence shown here is derived from an EMBL/GenBank/DDBJ whole genome shotgun (WGS) entry which is preliminary data.</text>
</comment>
<dbReference type="Proteomes" id="UP000549911">
    <property type="component" value="Unassembled WGS sequence"/>
</dbReference>
<accession>A0A7Y9H5M9</accession>
<dbReference type="EMBL" id="JACCBW010000004">
    <property type="protein sequence ID" value="NYE38372.1"/>
    <property type="molecule type" value="Genomic_DNA"/>
</dbReference>
<sequence length="48" mass="4559">MMVRDGAAGAGSGGRMPTSMTTADASADEPEPGVGDAGGAGHAEAVRQ</sequence>
<keyword evidence="3" id="KW-1185">Reference proteome</keyword>
<evidence type="ECO:0000313" key="3">
    <source>
        <dbReference type="Proteomes" id="UP000549911"/>
    </source>
</evidence>
<reference evidence="2 3" key="1">
    <citation type="submission" date="2020-07" db="EMBL/GenBank/DDBJ databases">
        <authorList>
            <person name="Partida-Martinez L."/>
            <person name="Huntemann M."/>
            <person name="Clum A."/>
            <person name="Wang J."/>
            <person name="Palaniappan K."/>
            <person name="Ritter S."/>
            <person name="Chen I.-M."/>
            <person name="Stamatis D."/>
            <person name="Reddy T."/>
            <person name="O'Malley R."/>
            <person name="Daum C."/>
            <person name="Shapiro N."/>
            <person name="Ivanova N."/>
            <person name="Kyrpides N."/>
            <person name="Woyke T."/>
        </authorList>
    </citation>
    <scope>NUCLEOTIDE SEQUENCE [LARGE SCALE GENOMIC DNA]</scope>
    <source>
        <strain evidence="2 3">AT2.17</strain>
    </source>
</reference>